<keyword evidence="17 27" id="KW-0675">Receptor</keyword>
<evidence type="ECO:0000256" key="16">
    <source>
        <dbReference type="ARBA" id="ARBA00023157"/>
    </source>
</evidence>
<evidence type="ECO:0000256" key="6">
    <source>
        <dbReference type="ARBA" id="ARBA00022692"/>
    </source>
</evidence>
<dbReference type="FunFam" id="2.60.40.10:FF:000661">
    <property type="entry name" value="receptor-type tyrosine-protein kinase FLT3"/>
    <property type="match status" value="1"/>
</dbReference>
<feature type="transmembrane region" description="Helical" evidence="28">
    <location>
        <begin position="685"/>
        <end position="706"/>
    </location>
</feature>
<dbReference type="Pfam" id="PF00047">
    <property type="entry name" value="ig"/>
    <property type="match status" value="1"/>
</dbReference>
<dbReference type="InterPro" id="IPR011009">
    <property type="entry name" value="Kinase-like_dom_sf"/>
</dbReference>
<dbReference type="Gene3D" id="2.60.40.10">
    <property type="entry name" value="Immunoglobulins"/>
    <property type="match status" value="2"/>
</dbReference>
<comment type="similarity">
    <text evidence="27">Belongs to the protein kinase superfamily. Tyr protein kinase family. CSF-1/PDGF receptor subfamily.</text>
</comment>
<dbReference type="GO" id="GO:0005886">
    <property type="term" value="C:plasma membrane"/>
    <property type="evidence" value="ECO:0007669"/>
    <property type="project" value="TreeGrafter"/>
</dbReference>
<dbReference type="STRING" id="1706337.A0A341C9E1"/>
<evidence type="ECO:0000259" key="30">
    <source>
        <dbReference type="PROSITE" id="PS50835"/>
    </source>
</evidence>
<organism evidence="31 32">
    <name type="scientific">Neophocaena asiaeorientalis asiaeorientalis</name>
    <name type="common">Yangtze finless porpoise</name>
    <name type="synonym">Neophocaena phocaenoides subsp. asiaeorientalis</name>
    <dbReference type="NCBI Taxonomy" id="1706337"/>
    <lineage>
        <taxon>Eukaryota</taxon>
        <taxon>Metazoa</taxon>
        <taxon>Chordata</taxon>
        <taxon>Craniata</taxon>
        <taxon>Vertebrata</taxon>
        <taxon>Euteleostomi</taxon>
        <taxon>Mammalia</taxon>
        <taxon>Eutheria</taxon>
        <taxon>Laurasiatheria</taxon>
        <taxon>Artiodactyla</taxon>
        <taxon>Whippomorpha</taxon>
        <taxon>Cetacea</taxon>
        <taxon>Odontoceti</taxon>
        <taxon>Phocoenidae</taxon>
        <taxon>Neophocaena</taxon>
    </lineage>
</organism>
<evidence type="ECO:0000256" key="4">
    <source>
        <dbReference type="ARBA" id="ARBA00022553"/>
    </source>
</evidence>
<keyword evidence="19 27" id="KW-0393">Immunoglobulin domain</keyword>
<feature type="binding site" evidence="26">
    <location>
        <position position="787"/>
    </location>
    <ligand>
        <name>ATP</name>
        <dbReference type="ChEBI" id="CHEBI:30616"/>
    </ligand>
</feature>
<feature type="domain" description="Ig-like" evidence="30">
    <location>
        <begin position="396"/>
        <end position="486"/>
    </location>
</feature>
<accession>A0A341C9E1</accession>
<dbReference type="SMART" id="SM00219">
    <property type="entry name" value="TyrKc"/>
    <property type="match status" value="1"/>
</dbReference>
<evidence type="ECO:0000256" key="23">
    <source>
        <dbReference type="ARBA" id="ARBA00067745"/>
    </source>
</evidence>
<evidence type="ECO:0000256" key="19">
    <source>
        <dbReference type="ARBA" id="ARBA00023319"/>
    </source>
</evidence>
<dbReference type="PROSITE" id="PS00240">
    <property type="entry name" value="RECEPTOR_TYR_KIN_III"/>
    <property type="match status" value="1"/>
</dbReference>
<dbReference type="GO" id="GO:0004714">
    <property type="term" value="F:transmembrane receptor protein tyrosine kinase activity"/>
    <property type="evidence" value="ECO:0007669"/>
    <property type="project" value="UniProtKB-EC"/>
</dbReference>
<dbReference type="InterPro" id="IPR050122">
    <property type="entry name" value="RTK"/>
</dbReference>
<dbReference type="InterPro" id="IPR003599">
    <property type="entry name" value="Ig_sub"/>
</dbReference>
<evidence type="ECO:0000256" key="20">
    <source>
        <dbReference type="ARBA" id="ARBA00051243"/>
    </source>
</evidence>
<dbReference type="InParanoid" id="A0A341C9E1"/>
<dbReference type="EC" id="2.7.10.1" evidence="3"/>
<evidence type="ECO:0000256" key="11">
    <source>
        <dbReference type="ARBA" id="ARBA00022840"/>
    </source>
</evidence>
<evidence type="ECO:0000256" key="26">
    <source>
        <dbReference type="PROSITE-ProRule" id="PRU10141"/>
    </source>
</evidence>
<evidence type="ECO:0000256" key="22">
    <source>
        <dbReference type="ARBA" id="ARBA00064207"/>
    </source>
</evidence>
<name>A0A341C9E1_NEOAA</name>
<dbReference type="InterPro" id="IPR008266">
    <property type="entry name" value="Tyr_kinase_AS"/>
</dbReference>
<reference evidence="32" key="1">
    <citation type="submission" date="2025-08" db="UniProtKB">
        <authorList>
            <consortium name="RefSeq"/>
        </authorList>
    </citation>
    <scope>IDENTIFICATION</scope>
    <source>
        <tissue evidence="32">Meat</tissue>
    </source>
</reference>
<dbReference type="KEGG" id="nasi:112406702"/>
<dbReference type="Pfam" id="PF07714">
    <property type="entry name" value="PK_Tyr_Ser-Thr"/>
    <property type="match status" value="1"/>
</dbReference>
<evidence type="ECO:0000256" key="10">
    <source>
        <dbReference type="ARBA" id="ARBA00022824"/>
    </source>
</evidence>
<evidence type="ECO:0000256" key="15">
    <source>
        <dbReference type="ARBA" id="ARBA00023137"/>
    </source>
</evidence>
<keyword evidence="14 28" id="KW-0472">Membrane</keyword>
<sequence length="1136" mass="128474">MRPLSPQSESSRGNDPLPAEYIHGIQSSTALLLELDVPNVRDSVLGSDAGEYVRTSHTDACQADGNMARNMTARKLLAVVQARDKQGLELGQCVDNPFHRVLCVMSLKGPYDPCNLEAELDVWGQVDYFSAFSVELMGLWVARGVVQYHKNPRQSLTVVFSAMIFETITNQDLPVIKCVLINHRNNDSSVGTSSSNPLASESREDLDCALRPESTEAVYEAATVEVDVTASITLQVLVTTPGNISCLWVFKHSSLNCQPHFDLQNRGVVSMVILKMTETQAGEYLLFIQSEATNYTVLFTVSIRNTLLYTLRRPYFRKMENQDALVCISESIPEPTVEWVFCDSQSDSCKGESPAVITKEASVLHELFGTDIRCCARNELGRECTKLFTIDLNQTPQTTPPQLFLKVGEPLWIRCKAVHVNHGFGLSWELENKALEEGSYFEMSTYSTNRTMIRILFAFVSSVGRDDTGYYTCCSSEHPSKSALVTVLEKGFINASKSSEDYEIDQYEEFCFSVRFKAYPQIRCTWTFSRKAFPCEQSGLDDGYSISKFCNHKHQPGQYIFHAENDDAQFTKMFTLNIRRKPQVLAEASASQASCSSDGYPLPSWTWKKCSDKSPNCTEEITEGIWNKKANRKVFGQWISSSTLNMSEAVKGFLVKCCAYNSLGTSCETILLNSPGPFPFIQDNISFYATVGLCLPFIAVLTMLICHKYKKQFRYESQLQMVQVTGSLDNEYFYIDFREYEYDLKWEFPRENLEFGKVLGSGAFGKVMNATAYGISKTGVSIQVAVKMLKEKADSSEREALMSELKMMTHLGSHENVVNLLGACTLSGPIYLIFEYCCYGDLLNYLRSKREKFHRTWTEIFKEHNFSFYPTFQSPPNSSMPGSREVQIHPDSDPVSGFNGNSFQSEDEIEYENQKRLEEEEDLNVLTFEDLLCFAYQVAKGMEFLEFKSCVHRDLAARNVLVTHGKVVKIGDFGLARDIMSDSNYVIRGNARLPVKWMAPESLFEGIYTIKSDVWSYGILLWEIFSLGVNPYPGIPADANFYKLIQSGFKMDQPFYATEEIYFIMQSCWAFDSRKRPSFPNLTSFLGCQLADVEEAMYQNMDGHVSERPSVYQNRRPYSRAVDSGLPSPRAHIDDS</sequence>
<feature type="transmembrane region" description="Helical" evidence="28">
    <location>
        <begin position="816"/>
        <end position="834"/>
    </location>
</feature>
<dbReference type="SUPFAM" id="SSF48726">
    <property type="entry name" value="Immunoglobulin"/>
    <property type="match status" value="1"/>
</dbReference>
<dbReference type="GO" id="GO:0043235">
    <property type="term" value="C:receptor complex"/>
    <property type="evidence" value="ECO:0007669"/>
    <property type="project" value="TreeGrafter"/>
</dbReference>
<keyword evidence="9 32" id="KW-0418">Kinase</keyword>
<dbReference type="PANTHER" id="PTHR24416:SF356">
    <property type="entry name" value="RECEPTOR-TYPE TYROSINE-PROTEIN KINASE FLT3"/>
    <property type="match status" value="1"/>
</dbReference>
<keyword evidence="12" id="KW-0832">Ubl conjugation</keyword>
<comment type="subcellular location">
    <subcellularLocation>
        <location evidence="1">Endoplasmic reticulum lumen</location>
    </subcellularLocation>
    <subcellularLocation>
        <location evidence="2 27">Membrane</location>
        <topology evidence="2 27">Single-pass type I membrane protein</topology>
    </subcellularLocation>
</comment>
<evidence type="ECO:0000313" key="31">
    <source>
        <dbReference type="Proteomes" id="UP000252040"/>
    </source>
</evidence>
<dbReference type="GeneID" id="112406702"/>
<evidence type="ECO:0000256" key="17">
    <source>
        <dbReference type="ARBA" id="ARBA00023170"/>
    </source>
</evidence>
<dbReference type="PROSITE" id="PS00107">
    <property type="entry name" value="PROTEIN_KINASE_ATP"/>
    <property type="match status" value="1"/>
</dbReference>
<dbReference type="FunFam" id="3.30.200.20:FF:000366">
    <property type="entry name" value="receptor-type tyrosine-protein kinase FLT3"/>
    <property type="match status" value="1"/>
</dbReference>
<evidence type="ECO:0000259" key="29">
    <source>
        <dbReference type="PROSITE" id="PS50011"/>
    </source>
</evidence>
<evidence type="ECO:0000256" key="12">
    <source>
        <dbReference type="ARBA" id="ARBA00022843"/>
    </source>
</evidence>
<dbReference type="InterPro" id="IPR020635">
    <property type="entry name" value="Tyr_kinase_cat_dom"/>
</dbReference>
<dbReference type="GO" id="GO:0005524">
    <property type="term" value="F:ATP binding"/>
    <property type="evidence" value="ECO:0007669"/>
    <property type="project" value="UniProtKB-UniRule"/>
</dbReference>
<keyword evidence="15" id="KW-0829">Tyrosine-protein kinase</keyword>
<dbReference type="FunFam" id="1.10.510.10:FF:000426">
    <property type="entry name" value="Receptor-type tyrosine-protein kinase FLT3"/>
    <property type="match status" value="1"/>
</dbReference>
<dbReference type="InterPro" id="IPR013151">
    <property type="entry name" value="Immunoglobulin_dom"/>
</dbReference>
<dbReference type="GO" id="GO:0019838">
    <property type="term" value="F:growth factor binding"/>
    <property type="evidence" value="ECO:0007669"/>
    <property type="project" value="TreeGrafter"/>
</dbReference>
<dbReference type="InterPro" id="IPR036179">
    <property type="entry name" value="Ig-like_dom_sf"/>
</dbReference>
<keyword evidence="11 26" id="KW-0067">ATP-binding</keyword>
<evidence type="ECO:0000256" key="27">
    <source>
        <dbReference type="RuleBase" id="RU000311"/>
    </source>
</evidence>
<keyword evidence="8 26" id="KW-0547">Nucleotide-binding</keyword>
<evidence type="ECO:0000256" key="2">
    <source>
        <dbReference type="ARBA" id="ARBA00004479"/>
    </source>
</evidence>
<dbReference type="CTD" id="2322"/>
<keyword evidence="7" id="KW-0732">Signal</keyword>
<evidence type="ECO:0000256" key="5">
    <source>
        <dbReference type="ARBA" id="ARBA00022679"/>
    </source>
</evidence>
<keyword evidence="31" id="KW-1185">Reference proteome</keyword>
<dbReference type="InterPro" id="IPR013783">
    <property type="entry name" value="Ig-like_fold"/>
</dbReference>
<dbReference type="Proteomes" id="UP000252040">
    <property type="component" value="Unplaced"/>
</dbReference>
<dbReference type="InterPro" id="IPR001245">
    <property type="entry name" value="Ser-Thr/Tyr_kinase_cat_dom"/>
</dbReference>
<dbReference type="Gene3D" id="3.30.200.20">
    <property type="entry name" value="Phosphorylase Kinase, domain 1"/>
    <property type="match status" value="1"/>
</dbReference>
<dbReference type="InterPro" id="IPR007110">
    <property type="entry name" value="Ig-like_dom"/>
</dbReference>
<gene>
    <name evidence="32" type="primary">FLT3</name>
</gene>
<evidence type="ECO:0000256" key="8">
    <source>
        <dbReference type="ARBA" id="ARBA00022741"/>
    </source>
</evidence>
<evidence type="ECO:0000256" key="7">
    <source>
        <dbReference type="ARBA" id="ARBA00022729"/>
    </source>
</evidence>
<keyword evidence="4" id="KW-0597">Phosphoprotein</keyword>
<evidence type="ECO:0000256" key="21">
    <source>
        <dbReference type="ARBA" id="ARBA00059422"/>
    </source>
</evidence>
<keyword evidence="16" id="KW-1015">Disulfide bond</keyword>
<dbReference type="GO" id="GO:0005788">
    <property type="term" value="C:endoplasmic reticulum lumen"/>
    <property type="evidence" value="ECO:0007669"/>
    <property type="project" value="UniProtKB-SubCell"/>
</dbReference>
<dbReference type="AlphaFoldDB" id="A0A341C9E1"/>
<dbReference type="PROSITE" id="PS50011">
    <property type="entry name" value="PROTEIN_KINASE_DOM"/>
    <property type="match status" value="1"/>
</dbReference>
<evidence type="ECO:0000256" key="14">
    <source>
        <dbReference type="ARBA" id="ARBA00023136"/>
    </source>
</evidence>
<evidence type="ECO:0000256" key="25">
    <source>
        <dbReference type="ARBA" id="ARBA00083371"/>
    </source>
</evidence>
<dbReference type="PROSITE" id="PS50835">
    <property type="entry name" value="IG_LIKE"/>
    <property type="match status" value="1"/>
</dbReference>
<dbReference type="InterPro" id="IPR000719">
    <property type="entry name" value="Prot_kinase_dom"/>
</dbReference>
<evidence type="ECO:0000256" key="18">
    <source>
        <dbReference type="ARBA" id="ARBA00023180"/>
    </source>
</evidence>
<keyword evidence="13 28" id="KW-1133">Transmembrane helix</keyword>
<feature type="domain" description="Protein kinase" evidence="29">
    <location>
        <begin position="753"/>
        <end position="1086"/>
    </location>
</feature>
<dbReference type="FunFam" id="2.60.40.10:FF:001159">
    <property type="entry name" value="Fms related tyrosine kinase 3"/>
    <property type="match status" value="1"/>
</dbReference>
<dbReference type="RefSeq" id="XP_024611421.1">
    <property type="nucleotide sequence ID" value="XM_024755653.1"/>
</dbReference>
<comment type="function">
    <text evidence="21">Tyrosine-protein kinase that acts as a cell-surface receptor for the cytokine FLT3LG and regulates differentiation, proliferation and survival of hematopoietic progenitor cells and of dendritic cells. Promotes phosphorylation of SHC1 and AKT1, and activation of the downstream effector MTOR. Promotes activation of RAS signaling and phosphorylation of downstream kinases, including MAPK1/ERK2 and/or MAPK3/ERK1. Promotes phosphorylation of FES, FER, PTPN6/SHP, PTPN11/SHP-2, PLCG1, and STAT5A and/or STAT5B. Activation of wild-type FLT3 causes only marginal activation of STAT5A or STAT5B. Mutations that cause constitutive kinase activity promote cell proliferation and resistance to apoptosis via the activation of multiple signaling pathways.</text>
</comment>
<dbReference type="GO" id="GO:0007169">
    <property type="term" value="P:cell surface receptor protein tyrosine kinase signaling pathway"/>
    <property type="evidence" value="ECO:0007669"/>
    <property type="project" value="InterPro"/>
</dbReference>
<keyword evidence="10" id="KW-0256">Endoplasmic reticulum</keyword>
<keyword evidence="6 27" id="KW-0812">Transmembrane</keyword>
<comment type="catalytic activity">
    <reaction evidence="20">
        <text>L-tyrosyl-[protein] + ATP = O-phospho-L-tyrosyl-[protein] + ADP + H(+)</text>
        <dbReference type="Rhea" id="RHEA:10596"/>
        <dbReference type="Rhea" id="RHEA-COMP:10136"/>
        <dbReference type="Rhea" id="RHEA-COMP:20101"/>
        <dbReference type="ChEBI" id="CHEBI:15378"/>
        <dbReference type="ChEBI" id="CHEBI:30616"/>
        <dbReference type="ChEBI" id="CHEBI:46858"/>
        <dbReference type="ChEBI" id="CHEBI:61978"/>
        <dbReference type="ChEBI" id="CHEBI:456216"/>
        <dbReference type="EC" id="2.7.10.1"/>
    </reaction>
</comment>
<dbReference type="GO" id="GO:0019221">
    <property type="term" value="P:cytokine-mediated signaling pathway"/>
    <property type="evidence" value="ECO:0007669"/>
    <property type="project" value="TreeGrafter"/>
</dbReference>
<dbReference type="SMART" id="SM00409">
    <property type="entry name" value="IG"/>
    <property type="match status" value="2"/>
</dbReference>
<keyword evidence="5" id="KW-0808">Transferase</keyword>
<evidence type="ECO:0000256" key="3">
    <source>
        <dbReference type="ARBA" id="ARBA00011902"/>
    </source>
</evidence>
<proteinExistence type="inferred from homology"/>
<evidence type="ECO:0000256" key="1">
    <source>
        <dbReference type="ARBA" id="ARBA00004319"/>
    </source>
</evidence>
<dbReference type="GO" id="GO:0010604">
    <property type="term" value="P:positive regulation of macromolecule metabolic process"/>
    <property type="evidence" value="ECO:0007669"/>
    <property type="project" value="UniProtKB-ARBA"/>
</dbReference>
<dbReference type="PROSITE" id="PS00109">
    <property type="entry name" value="PROTEIN_KINASE_TYR"/>
    <property type="match status" value="1"/>
</dbReference>
<dbReference type="InterPro" id="IPR017441">
    <property type="entry name" value="Protein_kinase_ATP_BS"/>
</dbReference>
<evidence type="ECO:0000256" key="13">
    <source>
        <dbReference type="ARBA" id="ARBA00022989"/>
    </source>
</evidence>
<comment type="subunit">
    <text evidence="22">Monomer in the absence of bound FLT3LG. Homodimer in the presence of bound FLT3LG. Interacts with FIZ1 following ligand activation. Interacts with FES, FER, LYN, FGR, HCK, SRC and GRB2. Interacts with PTPRJ/DEP-1 and PTPN11/SHP2. Interacts with RNF115 and RNF126.</text>
</comment>
<dbReference type="FunCoup" id="A0A341C9E1">
    <property type="interactions" value="105"/>
</dbReference>
<evidence type="ECO:0000256" key="28">
    <source>
        <dbReference type="SAM" id="Phobius"/>
    </source>
</evidence>
<dbReference type="Gene3D" id="1.10.510.10">
    <property type="entry name" value="Transferase(Phosphotransferase) domain 1"/>
    <property type="match status" value="1"/>
</dbReference>
<protein>
    <recommendedName>
        <fullName evidence="23">Receptor-type tyrosine-protein kinase FLT3</fullName>
        <ecNumber evidence="3">2.7.10.1</ecNumber>
    </recommendedName>
    <alternativeName>
        <fullName evidence="24">FL cytokine receptor</fullName>
    </alternativeName>
    <alternativeName>
        <fullName evidence="25">Fms-like tyrosine kinase 3</fullName>
    </alternativeName>
</protein>
<evidence type="ECO:0000256" key="24">
    <source>
        <dbReference type="ARBA" id="ARBA00075487"/>
    </source>
</evidence>
<dbReference type="PANTHER" id="PTHR24416">
    <property type="entry name" value="TYROSINE-PROTEIN KINASE RECEPTOR"/>
    <property type="match status" value="1"/>
</dbReference>
<keyword evidence="18" id="KW-0325">Glycoprotein</keyword>
<evidence type="ECO:0000256" key="9">
    <source>
        <dbReference type="ARBA" id="ARBA00022777"/>
    </source>
</evidence>
<dbReference type="InterPro" id="IPR001824">
    <property type="entry name" value="Tyr_kinase_rcpt_3_CS"/>
</dbReference>
<dbReference type="GO" id="GO:0030183">
    <property type="term" value="P:B cell differentiation"/>
    <property type="evidence" value="ECO:0007669"/>
    <property type="project" value="TreeGrafter"/>
</dbReference>
<dbReference type="SUPFAM" id="SSF56112">
    <property type="entry name" value="Protein kinase-like (PK-like)"/>
    <property type="match status" value="1"/>
</dbReference>
<evidence type="ECO:0000313" key="32">
    <source>
        <dbReference type="RefSeq" id="XP_024611421.1"/>
    </source>
</evidence>